<dbReference type="Proteomes" id="UP000286954">
    <property type="component" value="Chromosome"/>
</dbReference>
<sequence length="96" mass="11362">MGFKSYVKIPGKGFDDLTHRELASMIEACLDGENSDFEYSALYEFTLMKYKKEHLENARRAIMEIQENCKSPVEYDGFRTVEGRKALRLLMEEWRR</sequence>
<dbReference type="EMBL" id="CP018911">
    <property type="protein sequence ID" value="AZU02880.1"/>
    <property type="molecule type" value="Genomic_DNA"/>
</dbReference>
<proteinExistence type="predicted"/>
<name>A0A3T0E6J6_9PROT</name>
<dbReference type="AlphaFoldDB" id="A0A3T0E6J6"/>
<keyword evidence="2" id="KW-1185">Reference proteome</keyword>
<gene>
    <name evidence="1" type="ORF">X907_0332</name>
</gene>
<dbReference type="KEGG" id="gak:X907_0332"/>
<evidence type="ECO:0000313" key="2">
    <source>
        <dbReference type="Proteomes" id="UP000286954"/>
    </source>
</evidence>
<organism evidence="1 2">
    <name type="scientific">Glycocaulis alkaliphilus</name>
    <dbReference type="NCBI Taxonomy" id="1434191"/>
    <lineage>
        <taxon>Bacteria</taxon>
        <taxon>Pseudomonadati</taxon>
        <taxon>Pseudomonadota</taxon>
        <taxon>Alphaproteobacteria</taxon>
        <taxon>Maricaulales</taxon>
        <taxon>Maricaulaceae</taxon>
        <taxon>Glycocaulis</taxon>
    </lineage>
</organism>
<evidence type="ECO:0000313" key="1">
    <source>
        <dbReference type="EMBL" id="AZU02880.1"/>
    </source>
</evidence>
<protein>
    <submittedName>
        <fullName evidence="1">Uncharacterized protein</fullName>
    </submittedName>
</protein>
<reference evidence="1 2" key="1">
    <citation type="submission" date="2016-12" db="EMBL/GenBank/DDBJ databases">
        <title>The genome of dimorphic prosthecate Glycocaulis alkaliphilus 6b-8t, isolated from crude oil dictates its adaptability in petroleum environments.</title>
        <authorList>
            <person name="Wu X.-L."/>
            <person name="Geng S."/>
        </authorList>
    </citation>
    <scope>NUCLEOTIDE SEQUENCE [LARGE SCALE GENOMIC DNA]</scope>
    <source>
        <strain evidence="1 2">6B-8</strain>
    </source>
</reference>
<accession>A0A3T0E6J6</accession>